<evidence type="ECO:0000256" key="6">
    <source>
        <dbReference type="SAM" id="Phobius"/>
    </source>
</evidence>
<keyword evidence="2 6" id="KW-0812">Transmembrane</keyword>
<keyword evidence="4 6" id="KW-0472">Membrane</keyword>
<organism evidence="7 8">
    <name type="scientific">Polyporus arcularius HHB13444</name>
    <dbReference type="NCBI Taxonomy" id="1314778"/>
    <lineage>
        <taxon>Eukaryota</taxon>
        <taxon>Fungi</taxon>
        <taxon>Dikarya</taxon>
        <taxon>Basidiomycota</taxon>
        <taxon>Agaricomycotina</taxon>
        <taxon>Agaricomycetes</taxon>
        <taxon>Polyporales</taxon>
        <taxon>Polyporaceae</taxon>
        <taxon>Polyporus</taxon>
    </lineage>
</organism>
<accession>A0A5C3Q6U0</accession>
<evidence type="ECO:0000256" key="4">
    <source>
        <dbReference type="ARBA" id="ARBA00023136"/>
    </source>
</evidence>
<dbReference type="Proteomes" id="UP000308197">
    <property type="component" value="Unassembled WGS sequence"/>
</dbReference>
<feature type="transmembrane region" description="Helical" evidence="6">
    <location>
        <begin position="213"/>
        <end position="237"/>
    </location>
</feature>
<feature type="transmembrane region" description="Helical" evidence="6">
    <location>
        <begin position="132"/>
        <end position="153"/>
    </location>
</feature>
<dbReference type="GO" id="GO:0007189">
    <property type="term" value="P:adenylate cyclase-activating G protein-coupled receptor signaling pathway"/>
    <property type="evidence" value="ECO:0007669"/>
    <property type="project" value="TreeGrafter"/>
</dbReference>
<feature type="transmembrane region" description="Helical" evidence="6">
    <location>
        <begin position="83"/>
        <end position="106"/>
    </location>
</feature>
<evidence type="ECO:0000256" key="3">
    <source>
        <dbReference type="ARBA" id="ARBA00022989"/>
    </source>
</evidence>
<gene>
    <name evidence="7" type="ORF">K466DRAFT_477090</name>
</gene>
<comment type="subcellular location">
    <subcellularLocation>
        <location evidence="1">Membrane</location>
        <topology evidence="1">Multi-pass membrane protein</topology>
    </subcellularLocation>
</comment>
<evidence type="ECO:0000313" key="7">
    <source>
        <dbReference type="EMBL" id="TFK94143.1"/>
    </source>
</evidence>
<evidence type="ECO:0000256" key="5">
    <source>
        <dbReference type="SAM" id="MobiDB-lite"/>
    </source>
</evidence>
<evidence type="ECO:0000256" key="1">
    <source>
        <dbReference type="ARBA" id="ARBA00004141"/>
    </source>
</evidence>
<dbReference type="GO" id="GO:0004930">
    <property type="term" value="F:G protein-coupled receptor activity"/>
    <property type="evidence" value="ECO:0007669"/>
    <property type="project" value="TreeGrafter"/>
</dbReference>
<proteinExistence type="predicted"/>
<reference evidence="7 8" key="1">
    <citation type="journal article" date="2019" name="Nat. Ecol. Evol.">
        <title>Megaphylogeny resolves global patterns of mushroom evolution.</title>
        <authorList>
            <person name="Varga T."/>
            <person name="Krizsan K."/>
            <person name="Foldi C."/>
            <person name="Dima B."/>
            <person name="Sanchez-Garcia M."/>
            <person name="Sanchez-Ramirez S."/>
            <person name="Szollosi G.J."/>
            <person name="Szarkandi J.G."/>
            <person name="Papp V."/>
            <person name="Albert L."/>
            <person name="Andreopoulos W."/>
            <person name="Angelini C."/>
            <person name="Antonin V."/>
            <person name="Barry K.W."/>
            <person name="Bougher N.L."/>
            <person name="Buchanan P."/>
            <person name="Buyck B."/>
            <person name="Bense V."/>
            <person name="Catcheside P."/>
            <person name="Chovatia M."/>
            <person name="Cooper J."/>
            <person name="Damon W."/>
            <person name="Desjardin D."/>
            <person name="Finy P."/>
            <person name="Geml J."/>
            <person name="Haridas S."/>
            <person name="Hughes K."/>
            <person name="Justo A."/>
            <person name="Karasinski D."/>
            <person name="Kautmanova I."/>
            <person name="Kiss B."/>
            <person name="Kocsube S."/>
            <person name="Kotiranta H."/>
            <person name="LaButti K.M."/>
            <person name="Lechner B.E."/>
            <person name="Liimatainen K."/>
            <person name="Lipzen A."/>
            <person name="Lukacs Z."/>
            <person name="Mihaltcheva S."/>
            <person name="Morgado L.N."/>
            <person name="Niskanen T."/>
            <person name="Noordeloos M.E."/>
            <person name="Ohm R.A."/>
            <person name="Ortiz-Santana B."/>
            <person name="Ovrebo C."/>
            <person name="Racz N."/>
            <person name="Riley R."/>
            <person name="Savchenko A."/>
            <person name="Shiryaev A."/>
            <person name="Soop K."/>
            <person name="Spirin V."/>
            <person name="Szebenyi C."/>
            <person name="Tomsovsky M."/>
            <person name="Tulloss R.E."/>
            <person name="Uehling J."/>
            <person name="Grigoriev I.V."/>
            <person name="Vagvolgyi C."/>
            <person name="Papp T."/>
            <person name="Martin F.M."/>
            <person name="Miettinen O."/>
            <person name="Hibbett D.S."/>
            <person name="Nagy L.G."/>
        </authorList>
    </citation>
    <scope>NUCLEOTIDE SEQUENCE [LARGE SCALE GENOMIC DNA]</scope>
    <source>
        <strain evidence="7 8">HHB13444</strain>
    </source>
</reference>
<feature type="transmembrane region" description="Helical" evidence="6">
    <location>
        <begin position="302"/>
        <end position="326"/>
    </location>
</feature>
<keyword evidence="8" id="KW-1185">Reference proteome</keyword>
<protein>
    <recommendedName>
        <fullName evidence="9">Glucose receptor Git3 N-terminal domain-containing protein</fullName>
    </recommendedName>
</protein>
<dbReference type="EMBL" id="ML210972">
    <property type="protein sequence ID" value="TFK94143.1"/>
    <property type="molecule type" value="Genomic_DNA"/>
</dbReference>
<evidence type="ECO:0008006" key="9">
    <source>
        <dbReference type="Google" id="ProtNLM"/>
    </source>
</evidence>
<name>A0A5C3Q6U0_9APHY</name>
<dbReference type="AlphaFoldDB" id="A0A5C3Q6U0"/>
<keyword evidence="3 6" id="KW-1133">Transmembrane helix</keyword>
<dbReference type="PANTHER" id="PTHR23112:SF37">
    <property type="entry name" value="G PROTEIN-COUPLED RECEPTOR GPR1"/>
    <property type="match status" value="1"/>
</dbReference>
<feature type="transmembrane region" description="Helical" evidence="6">
    <location>
        <begin position="160"/>
        <end position="180"/>
    </location>
</feature>
<feature type="region of interest" description="Disordered" evidence="5">
    <location>
        <begin position="449"/>
        <end position="488"/>
    </location>
</feature>
<dbReference type="PANTHER" id="PTHR23112">
    <property type="entry name" value="G PROTEIN-COUPLED RECEPTOR 157-RELATED"/>
    <property type="match status" value="1"/>
</dbReference>
<feature type="transmembrane region" description="Helical" evidence="6">
    <location>
        <begin position="276"/>
        <end position="296"/>
    </location>
</feature>
<evidence type="ECO:0000256" key="2">
    <source>
        <dbReference type="ARBA" id="ARBA00022692"/>
    </source>
</evidence>
<feature type="transmembrane region" description="Helical" evidence="6">
    <location>
        <begin position="39"/>
        <end position="62"/>
    </location>
</feature>
<dbReference type="STRING" id="1314778.A0A5C3Q6U0"/>
<sequence>MESVNYVDVVNPDDVFATLPDGDHFLTRRPYTPGESRGVMILSIISCISATAVGGLLLAIALSAWNTRKSSSSKLFVRSHVALYFISMLLCEVAQTVGSIMSIRWVNQSAVSYEPYCTVQGVVKHISDVGTAYWYLISISQVIAMNTFWILFLRWQLRRYVLICAVLIGWSAIGAINSAGPAALQRTPTGPFYAISGYWCWISDEYASERITYVFHLTMFLSALFSFLMYTLIFLRLRGNILLHGHRITVRFRPDASMSAPKSVDTHVINIAKGMLLYPVAYTILLLPIAACRFAEWTGHTVPFAVTIASDAVFLLSGFVNVVLFLTTRRVLPMYSVVPRSIYRLFGSSASSASSRASSYTISSHSTDMEKSISSYEDGMISGRGLMSALPSTAPTRYTMASPLFTIGSANSETYDNIALSSAEASRSFTTEVDIANAPYTGGYYSSGVQSPATTLPIKPEEFSPAGITPLHAPRRLHGPRSPRGAER</sequence>
<dbReference type="GO" id="GO:0005886">
    <property type="term" value="C:plasma membrane"/>
    <property type="evidence" value="ECO:0007669"/>
    <property type="project" value="TreeGrafter"/>
</dbReference>
<dbReference type="InParanoid" id="A0A5C3Q6U0"/>
<evidence type="ECO:0000313" key="8">
    <source>
        <dbReference type="Proteomes" id="UP000308197"/>
    </source>
</evidence>